<evidence type="ECO:0008006" key="9">
    <source>
        <dbReference type="Google" id="ProtNLM"/>
    </source>
</evidence>
<dbReference type="PROSITE" id="PS50209">
    <property type="entry name" value="CARD"/>
    <property type="match status" value="1"/>
</dbReference>
<organism evidence="7 8">
    <name type="scientific">Biomphalaria glabrata</name>
    <name type="common">Bloodfluke planorb</name>
    <name type="synonym">Freshwater snail</name>
    <dbReference type="NCBI Taxonomy" id="6526"/>
    <lineage>
        <taxon>Eukaryota</taxon>
        <taxon>Metazoa</taxon>
        <taxon>Spiralia</taxon>
        <taxon>Lophotrochozoa</taxon>
        <taxon>Mollusca</taxon>
        <taxon>Gastropoda</taxon>
        <taxon>Heterobranchia</taxon>
        <taxon>Euthyneura</taxon>
        <taxon>Panpulmonata</taxon>
        <taxon>Hygrophila</taxon>
        <taxon>Lymnaeoidea</taxon>
        <taxon>Planorbidae</taxon>
        <taxon>Biomphalaria</taxon>
    </lineage>
</organism>
<dbReference type="SUPFAM" id="SSF47986">
    <property type="entry name" value="DEATH domain"/>
    <property type="match status" value="1"/>
</dbReference>
<dbReference type="KEGG" id="bgt:106070007"/>
<protein>
    <recommendedName>
        <fullName evidence="9">AIG1-type G domain-containing protein</fullName>
    </recommendedName>
</protein>
<sequence length="749" mass="86018">MSGPCNSKRLIQSHYVLLKENLNAEKMADFCFQSEVITMDQKEEIMAKSCQSARNGKLLDTILRQSSCDLTSSDIFIKALKQYHPEVWTKLPTEPQTYADVLKRCDNPQGVARNSPATYQENHSTMTNVKSLIENLSHLTTTQQPKDKIFKCLNILNETLKSELDFSSLTEEFLKTSNLHNLLMQICKLEESFCTKKVDLQLLALALKITLRLVETNTFFSQTLCSEHHEHHLSTWVHILIKSRMPQQSPSQGTQTRSRSQLFGIQSSCLNILSNILACQSCNAAIFDNMDISKILKPYVASENEEHRVPSTLILIFLHKSSELLPHITETVNTLVDWLKKVLEQTEEKRAISPNAACTLRGLVQLASVETFKEKIKESQYIKSLVGSDCWDCHPLDARLYLKLLASPNFISFNSTGESNCRSMTTTIQDSDTNLLIIGIKGCGKSSLGNSILGRCAFQINCDKEEMKETIAVEKGTFNGRVLAVVDTPSVTETLSIQKQCQTLSDAFNSNKNGYHAILLVLQYGFRFESQDLIAIEDFKRIFGEHFLKDYGILVFTFGDYFEQDVLYNEQTFEQWLREQSNLSDLIRDCKNRIILFNNMTHDETKMSQQRIQLFQYIDKIRLADSTFSKEHFLRAEKTRDKLIQDETKRTIFKSVSEEVNLLEQDLHSVTLKAKIEDQQCQLQMLRETATTLQERINQEQINNTFNYSHLYHKVQHVISEIENQKKLLKGITSNRRKLSKKCSRHYNK</sequence>
<dbReference type="GO" id="GO:0005525">
    <property type="term" value="F:GTP binding"/>
    <property type="evidence" value="ECO:0007669"/>
    <property type="project" value="UniProtKB-KW"/>
</dbReference>
<evidence type="ECO:0000259" key="5">
    <source>
        <dbReference type="PROSITE" id="PS50209"/>
    </source>
</evidence>
<dbReference type="VEuPathDB" id="VectorBase:BGLAX_039774"/>
<dbReference type="InterPro" id="IPR045058">
    <property type="entry name" value="GIMA/IAN/Toc"/>
</dbReference>
<dbReference type="Gene3D" id="3.40.50.300">
    <property type="entry name" value="P-loop containing nucleotide triphosphate hydrolases"/>
    <property type="match status" value="1"/>
</dbReference>
<feature type="coiled-coil region" evidence="4">
    <location>
        <begin position="669"/>
        <end position="742"/>
    </location>
</feature>
<dbReference type="CDD" id="cd01671">
    <property type="entry name" value="CARD"/>
    <property type="match status" value="1"/>
</dbReference>
<dbReference type="InterPro" id="IPR027417">
    <property type="entry name" value="P-loop_NTPase"/>
</dbReference>
<keyword evidence="2" id="KW-0547">Nucleotide-binding</keyword>
<evidence type="ECO:0000313" key="7">
    <source>
        <dbReference type="EnsemblMetazoa" id="BGLB008770-PD"/>
    </source>
</evidence>
<gene>
    <name evidence="7" type="primary">106070007</name>
</gene>
<reference evidence="7" key="1">
    <citation type="submission" date="2020-05" db="UniProtKB">
        <authorList>
            <consortium name="EnsemblMetazoa"/>
        </authorList>
    </citation>
    <scope>IDENTIFICATION</scope>
    <source>
        <strain evidence="7">BB02</strain>
    </source>
</reference>
<dbReference type="VEuPathDB" id="VectorBase:BGLB008770"/>
<dbReference type="InterPro" id="IPR016024">
    <property type="entry name" value="ARM-type_fold"/>
</dbReference>
<evidence type="ECO:0000313" key="8">
    <source>
        <dbReference type="Proteomes" id="UP000076420"/>
    </source>
</evidence>
<dbReference type="Pfam" id="PF04548">
    <property type="entry name" value="AIG1"/>
    <property type="match status" value="1"/>
</dbReference>
<evidence type="ECO:0000256" key="4">
    <source>
        <dbReference type="SAM" id="Coils"/>
    </source>
</evidence>
<accession>A0A2C9JVQ4</accession>
<dbReference type="STRING" id="6526.A0A2C9JVQ4"/>
<evidence type="ECO:0000256" key="1">
    <source>
        <dbReference type="ARBA" id="ARBA00008535"/>
    </source>
</evidence>
<dbReference type="EnsemblMetazoa" id="BGLB008770-RD">
    <property type="protein sequence ID" value="BGLB008770-PD"/>
    <property type="gene ID" value="BGLB008770"/>
</dbReference>
<dbReference type="OrthoDB" id="431287at2759"/>
<dbReference type="PANTHER" id="PTHR10903">
    <property type="entry name" value="GTPASE, IMAP FAMILY MEMBER-RELATED"/>
    <property type="match status" value="1"/>
</dbReference>
<dbReference type="InterPro" id="IPR001315">
    <property type="entry name" value="CARD"/>
</dbReference>
<dbReference type="PANTHER" id="PTHR10903:SF184">
    <property type="entry name" value="GTP-BINDING PROTEIN A"/>
    <property type="match status" value="1"/>
</dbReference>
<dbReference type="Pfam" id="PF00619">
    <property type="entry name" value="CARD"/>
    <property type="match status" value="1"/>
</dbReference>
<dbReference type="InterPro" id="IPR006703">
    <property type="entry name" value="G_AIG1"/>
</dbReference>
<name>A0A2C9JVQ4_BIOGL</name>
<feature type="domain" description="AIG1-type G" evidence="6">
    <location>
        <begin position="430"/>
        <end position="637"/>
    </location>
</feature>
<dbReference type="Proteomes" id="UP000076420">
    <property type="component" value="Unassembled WGS sequence"/>
</dbReference>
<keyword evidence="3" id="KW-0342">GTP-binding</keyword>
<dbReference type="AlphaFoldDB" id="A0A2C9JVQ4"/>
<dbReference type="InterPro" id="IPR011029">
    <property type="entry name" value="DEATH-like_dom_sf"/>
</dbReference>
<dbReference type="SUPFAM" id="SSF52540">
    <property type="entry name" value="P-loop containing nucleoside triphosphate hydrolases"/>
    <property type="match status" value="1"/>
</dbReference>
<evidence type="ECO:0000256" key="3">
    <source>
        <dbReference type="ARBA" id="ARBA00023134"/>
    </source>
</evidence>
<feature type="domain" description="CARD" evidence="5">
    <location>
        <begin position="8"/>
        <end position="95"/>
    </location>
</feature>
<dbReference type="Gene3D" id="1.10.533.10">
    <property type="entry name" value="Death Domain, Fas"/>
    <property type="match status" value="1"/>
</dbReference>
<evidence type="ECO:0000256" key="2">
    <source>
        <dbReference type="ARBA" id="ARBA00022741"/>
    </source>
</evidence>
<dbReference type="SUPFAM" id="SSF48371">
    <property type="entry name" value="ARM repeat"/>
    <property type="match status" value="1"/>
</dbReference>
<dbReference type="PROSITE" id="PS51720">
    <property type="entry name" value="G_AIG1"/>
    <property type="match status" value="1"/>
</dbReference>
<proteinExistence type="inferred from homology"/>
<dbReference type="GO" id="GO:0042981">
    <property type="term" value="P:regulation of apoptotic process"/>
    <property type="evidence" value="ECO:0007669"/>
    <property type="project" value="InterPro"/>
</dbReference>
<comment type="similarity">
    <text evidence="1">Belongs to the TRAFAC class TrmE-Era-EngA-EngB-Septin-like GTPase superfamily. AIG1/Toc34/Toc159-like paraseptin GTPase family. IAN subfamily.</text>
</comment>
<keyword evidence="4" id="KW-0175">Coiled coil</keyword>
<evidence type="ECO:0000259" key="6">
    <source>
        <dbReference type="PROSITE" id="PS51720"/>
    </source>
</evidence>